<gene>
    <name evidence="1" type="ORF">CSSPJE1EN2_LOCUS252</name>
</gene>
<protein>
    <recommendedName>
        <fullName evidence="3">Glycosyltransferase</fullName>
    </recommendedName>
</protein>
<dbReference type="InterPro" id="IPR003835">
    <property type="entry name" value="Glyco_trans_19"/>
</dbReference>
<evidence type="ECO:0000313" key="1">
    <source>
        <dbReference type="EMBL" id="CAK9857257.1"/>
    </source>
</evidence>
<organism evidence="1 2">
    <name type="scientific">Sphagnum jensenii</name>
    <dbReference type="NCBI Taxonomy" id="128206"/>
    <lineage>
        <taxon>Eukaryota</taxon>
        <taxon>Viridiplantae</taxon>
        <taxon>Streptophyta</taxon>
        <taxon>Embryophyta</taxon>
        <taxon>Bryophyta</taxon>
        <taxon>Sphagnophytina</taxon>
        <taxon>Sphagnopsida</taxon>
        <taxon>Sphagnales</taxon>
        <taxon>Sphagnaceae</taxon>
        <taxon>Sphagnum</taxon>
    </lineage>
</organism>
<dbReference type="PANTHER" id="PTHR30372:SF5">
    <property type="entry name" value="LIPID-A-DISACCHARIDE SYNTHASE"/>
    <property type="match status" value="1"/>
</dbReference>
<keyword evidence="2" id="KW-1185">Reference proteome</keyword>
<proteinExistence type="predicted"/>
<reference evidence="1 2" key="1">
    <citation type="submission" date="2024-03" db="EMBL/GenBank/DDBJ databases">
        <authorList>
            <consortium name="ELIXIR-Norway"/>
            <consortium name="Elixir Norway"/>
        </authorList>
    </citation>
    <scope>NUCLEOTIDE SEQUENCE [LARGE SCALE GENOMIC DNA]</scope>
</reference>
<dbReference type="Proteomes" id="UP001497522">
    <property type="component" value="Chromosome 1"/>
</dbReference>
<evidence type="ECO:0008006" key="3">
    <source>
        <dbReference type="Google" id="ProtNLM"/>
    </source>
</evidence>
<name>A0ABP1A418_9BRYO</name>
<evidence type="ECO:0000313" key="2">
    <source>
        <dbReference type="Proteomes" id="UP001497522"/>
    </source>
</evidence>
<sequence length="403" mass="44329">MSSSSCNNGAQELTAAVNNSPVDIVILTNGPSEIAAWVKPLVAALQQHTNKHFSDICILVLVAPCPHVSGGEFQLLQTFYDIDRCQLVLGYRLGYRTLVYTEDAVRWPGLVAAYLLHSEDMIFKVPKWACAQCQVVGIYLLMQLQHPFQGCLVGHCFQEINLQQWQLRSQCQWLGCCQALRRDNGSVDAKPLFPKPYFIAVAEHLHQWLEGHVRFVLPLVPNVSLDVLAQHADPCLNPLIACFKWAAANCILNQSKEIQADSMKQFENRGPKEKPQLVKGGLVGQFLTQGQVNLEIWQEFPQFAVFQCCNLCLACLSSCLSPLCFALGTNTAELGSLGIPMLIVLPTHALEMFKGARGGLGLLAAIPGWIGATVAHSVNLAVLKSAGFISWPNRWAGEEVVPE</sequence>
<accession>A0ABP1A418</accession>
<dbReference type="EMBL" id="OZ023702">
    <property type="protein sequence ID" value="CAK9857257.1"/>
    <property type="molecule type" value="Genomic_DNA"/>
</dbReference>
<dbReference type="PANTHER" id="PTHR30372">
    <property type="entry name" value="LIPID-A-DISACCHARIDE SYNTHASE"/>
    <property type="match status" value="1"/>
</dbReference>